<organism evidence="5">
    <name type="scientific">Thelazia callipaeda</name>
    <name type="common">Oriental eyeworm</name>
    <name type="synonym">Parasitic nematode</name>
    <dbReference type="NCBI Taxonomy" id="103827"/>
    <lineage>
        <taxon>Eukaryota</taxon>
        <taxon>Metazoa</taxon>
        <taxon>Ecdysozoa</taxon>
        <taxon>Nematoda</taxon>
        <taxon>Chromadorea</taxon>
        <taxon>Rhabditida</taxon>
        <taxon>Spirurina</taxon>
        <taxon>Spiruromorpha</taxon>
        <taxon>Thelazioidea</taxon>
        <taxon>Thelaziidae</taxon>
        <taxon>Thelazia</taxon>
    </lineage>
</organism>
<feature type="region of interest" description="Disordered" evidence="1">
    <location>
        <begin position="453"/>
        <end position="512"/>
    </location>
</feature>
<feature type="compositionally biased region" description="Low complexity" evidence="1">
    <location>
        <begin position="457"/>
        <end position="512"/>
    </location>
</feature>
<sequence length="512" mass="56135">MIFYKVALYLVVVACKDLQAQKIYYGDDHNGPASVGHEFNLIFPKNTINAGQTPVISIVVMNTNLSTVATVRVQYYEVHGEKREPKEITLKINGLSYETVEFNSSSLSTCGEPAANYLTTCIDTTINVYSEEALISVLANWYLPDSGDSFAVTPITMGGYDFRLSIPQPSDAGNSTVYFLPTSQNYTNLVIFGEIDEDPFYLTFNIKPNDSSLITIRTQYSLTLWAVSNCSFTIAAFAEGLAISEKMSKKDFGAFMPTPTIETGCGETLNDYHVFMQLAAERILVTQSPYCIVPFSTYGDSGKSAEYFDPYTSEDIHLSGYGLNAGVNSSLGMLQVLQYGGYNLNETFDGAYLDMAVSWSQFVTGLTTFYVPTDENIVSIIADEDGIAEMYFDMTTQIWNWAPIPYYDESFYFATASVSSGLHTIESYGFYTVFVVGRNNRALYEQVAKDLPEKKTTLPPTTTTTPSTTTSTSSTTPSTTTSSTTPSTTTSTTTTSTTTTSTTSTTTTTSSK</sequence>
<dbReference type="OMA" id="VSWSQFV"/>
<feature type="chain" id="PRO_5043126257" evidence="2">
    <location>
        <begin position="21"/>
        <end position="512"/>
    </location>
</feature>
<proteinExistence type="predicted"/>
<dbReference type="OrthoDB" id="5868818at2759"/>
<dbReference type="AlphaFoldDB" id="A0A0N5CPP9"/>
<name>A0A0N5CPP9_THECL</name>
<keyword evidence="2" id="KW-0732">Signal</keyword>
<gene>
    <name evidence="3" type="ORF">TCLT_LOCUS2199</name>
</gene>
<dbReference type="Proteomes" id="UP000276776">
    <property type="component" value="Unassembled WGS sequence"/>
</dbReference>
<dbReference type="EMBL" id="UYYF01000398">
    <property type="protein sequence ID" value="VDM98016.1"/>
    <property type="molecule type" value="Genomic_DNA"/>
</dbReference>
<accession>A0A0N5CPP9</accession>
<reference evidence="5" key="1">
    <citation type="submission" date="2017-02" db="UniProtKB">
        <authorList>
            <consortium name="WormBaseParasite"/>
        </authorList>
    </citation>
    <scope>IDENTIFICATION</scope>
</reference>
<feature type="signal peptide" evidence="2">
    <location>
        <begin position="1"/>
        <end position="20"/>
    </location>
</feature>
<dbReference type="WBParaSite" id="TCLT_0000219801-mRNA-1">
    <property type="protein sequence ID" value="TCLT_0000219801-mRNA-1"/>
    <property type="gene ID" value="TCLT_0000219801"/>
</dbReference>
<reference evidence="3 4" key="2">
    <citation type="submission" date="2018-11" db="EMBL/GenBank/DDBJ databases">
        <authorList>
            <consortium name="Pathogen Informatics"/>
        </authorList>
    </citation>
    <scope>NUCLEOTIDE SEQUENCE [LARGE SCALE GENOMIC DNA]</scope>
</reference>
<evidence type="ECO:0000313" key="4">
    <source>
        <dbReference type="Proteomes" id="UP000276776"/>
    </source>
</evidence>
<evidence type="ECO:0000313" key="3">
    <source>
        <dbReference type="EMBL" id="VDM98016.1"/>
    </source>
</evidence>
<evidence type="ECO:0000256" key="2">
    <source>
        <dbReference type="SAM" id="SignalP"/>
    </source>
</evidence>
<protein>
    <submittedName>
        <fullName evidence="5">IgGFc_binding domain-containing protein</fullName>
    </submittedName>
</protein>
<keyword evidence="4" id="KW-1185">Reference proteome</keyword>
<evidence type="ECO:0000313" key="5">
    <source>
        <dbReference type="WBParaSite" id="TCLT_0000219801-mRNA-1"/>
    </source>
</evidence>
<evidence type="ECO:0000256" key="1">
    <source>
        <dbReference type="SAM" id="MobiDB-lite"/>
    </source>
</evidence>